<dbReference type="Gene3D" id="3.40.50.410">
    <property type="entry name" value="von Willebrand factor, type A domain"/>
    <property type="match status" value="1"/>
</dbReference>
<comment type="caution">
    <text evidence="2">The sequence shown here is derived from an EMBL/GenBank/DDBJ whole genome shotgun (WGS) entry which is preliminary data.</text>
</comment>
<sequence>MASSSTKERFLDPGLVGKLQRLDLVARRVVEGFLTGLHKSPFHGFSVEFAEHRQYMPGDELRYLDWKVLAKSDRYYIKQFEEETNLRAHLLVDTSTSMLFQSEPDGVSKLRYAVQLAASIAYLMNRQNDAVGLMTFSDKIHSHLQPRSSGAHLRHLFQELEVEARRSAIRKNKGDEAPRTTAIGKCLEYLADRVQRRGLVVLLTDFWDHNEHDVARALKHFRHRRHEVVVFQIQDPAEAEFPYREESVFHDMETGEKLNVLPWEAAKEFKRRVDERTQFYQRHCGANGITFERLLTRTPYDLALLRYLEKRQRLN</sequence>
<evidence type="ECO:0000313" key="2">
    <source>
        <dbReference type="EMBL" id="MCA9755567.1"/>
    </source>
</evidence>
<proteinExistence type="predicted"/>
<dbReference type="CDD" id="cd00198">
    <property type="entry name" value="vWFA"/>
    <property type="match status" value="1"/>
</dbReference>
<reference evidence="2" key="2">
    <citation type="journal article" date="2021" name="Microbiome">
        <title>Successional dynamics and alternative stable states in a saline activated sludge microbial community over 9 years.</title>
        <authorList>
            <person name="Wang Y."/>
            <person name="Ye J."/>
            <person name="Ju F."/>
            <person name="Liu L."/>
            <person name="Boyd J.A."/>
            <person name="Deng Y."/>
            <person name="Parks D.H."/>
            <person name="Jiang X."/>
            <person name="Yin X."/>
            <person name="Woodcroft B.J."/>
            <person name="Tyson G.W."/>
            <person name="Hugenholtz P."/>
            <person name="Polz M.F."/>
            <person name="Zhang T."/>
        </authorList>
    </citation>
    <scope>NUCLEOTIDE SEQUENCE</scope>
    <source>
        <strain evidence="2">HKST-UBA02</strain>
    </source>
</reference>
<dbReference type="InterPro" id="IPR002035">
    <property type="entry name" value="VWF_A"/>
</dbReference>
<dbReference type="SUPFAM" id="SSF53300">
    <property type="entry name" value="vWA-like"/>
    <property type="match status" value="1"/>
</dbReference>
<dbReference type="InterPro" id="IPR002881">
    <property type="entry name" value="DUF58"/>
</dbReference>
<dbReference type="InterPro" id="IPR036465">
    <property type="entry name" value="vWFA_dom_sf"/>
</dbReference>
<dbReference type="PANTHER" id="PTHR33608:SF7">
    <property type="entry name" value="DUF58 DOMAIN-CONTAINING PROTEIN"/>
    <property type="match status" value="1"/>
</dbReference>
<dbReference type="PANTHER" id="PTHR33608">
    <property type="entry name" value="BLL2464 PROTEIN"/>
    <property type="match status" value="1"/>
</dbReference>
<reference evidence="2" key="1">
    <citation type="submission" date="2020-04" db="EMBL/GenBank/DDBJ databases">
        <authorList>
            <person name="Zhang T."/>
        </authorList>
    </citation>
    <scope>NUCLEOTIDE SEQUENCE</scope>
    <source>
        <strain evidence="2">HKST-UBA02</strain>
    </source>
</reference>
<accession>A0A956NAG2</accession>
<dbReference type="EMBL" id="JAGQHS010000026">
    <property type="protein sequence ID" value="MCA9755567.1"/>
    <property type="molecule type" value="Genomic_DNA"/>
</dbReference>
<feature type="domain" description="VWFA" evidence="1">
    <location>
        <begin position="85"/>
        <end position="284"/>
    </location>
</feature>
<dbReference type="Proteomes" id="UP000739538">
    <property type="component" value="Unassembled WGS sequence"/>
</dbReference>
<organism evidence="2 3">
    <name type="scientific">Eiseniibacteriota bacterium</name>
    <dbReference type="NCBI Taxonomy" id="2212470"/>
    <lineage>
        <taxon>Bacteria</taxon>
        <taxon>Candidatus Eiseniibacteriota</taxon>
    </lineage>
</organism>
<protein>
    <submittedName>
        <fullName evidence="2">DUF58 domain-containing protein</fullName>
    </submittedName>
</protein>
<dbReference type="Pfam" id="PF01882">
    <property type="entry name" value="DUF58"/>
    <property type="match status" value="1"/>
</dbReference>
<dbReference type="SMART" id="SM00327">
    <property type="entry name" value="VWA"/>
    <property type="match status" value="1"/>
</dbReference>
<dbReference type="AlphaFoldDB" id="A0A956NAG2"/>
<evidence type="ECO:0000313" key="3">
    <source>
        <dbReference type="Proteomes" id="UP000739538"/>
    </source>
</evidence>
<gene>
    <name evidence="2" type="ORF">KDA27_07180</name>
</gene>
<evidence type="ECO:0000259" key="1">
    <source>
        <dbReference type="SMART" id="SM00327"/>
    </source>
</evidence>
<name>A0A956NAG2_UNCEI</name>